<dbReference type="GO" id="GO:0006233">
    <property type="term" value="P:dTDP biosynthetic process"/>
    <property type="evidence" value="ECO:0007669"/>
    <property type="project" value="InterPro"/>
</dbReference>
<dbReference type="EC" id="2.7.4.9" evidence="2 12"/>
<dbReference type="Gene3D" id="3.40.50.300">
    <property type="entry name" value="P-loop containing nucleotide triphosphate hydrolases"/>
    <property type="match status" value="1"/>
</dbReference>
<comment type="catalytic activity">
    <reaction evidence="10 12">
        <text>dTMP + ATP = dTDP + ADP</text>
        <dbReference type="Rhea" id="RHEA:13517"/>
        <dbReference type="ChEBI" id="CHEBI:30616"/>
        <dbReference type="ChEBI" id="CHEBI:58369"/>
        <dbReference type="ChEBI" id="CHEBI:63528"/>
        <dbReference type="ChEBI" id="CHEBI:456216"/>
        <dbReference type="EC" id="2.7.4.9"/>
    </reaction>
</comment>
<dbReference type="EMBL" id="CP024443">
    <property type="protein sequence ID" value="ATR78102.1"/>
    <property type="molecule type" value="Genomic_DNA"/>
</dbReference>
<dbReference type="GO" id="GO:0006235">
    <property type="term" value="P:dTTP biosynthetic process"/>
    <property type="evidence" value="ECO:0007669"/>
    <property type="project" value="UniProtKB-UniRule"/>
</dbReference>
<dbReference type="GO" id="GO:0006227">
    <property type="term" value="P:dUDP biosynthetic process"/>
    <property type="evidence" value="ECO:0007669"/>
    <property type="project" value="TreeGrafter"/>
</dbReference>
<accession>A0A2D2LSX7</accession>
<evidence type="ECO:0000313" key="14">
    <source>
        <dbReference type="EMBL" id="ATR78102.1"/>
    </source>
</evidence>
<evidence type="ECO:0000313" key="15">
    <source>
        <dbReference type="Proteomes" id="UP000229340"/>
    </source>
</evidence>
<dbReference type="NCBIfam" id="TIGR00041">
    <property type="entry name" value="DTMP_kinase"/>
    <property type="match status" value="1"/>
</dbReference>
<evidence type="ECO:0000256" key="2">
    <source>
        <dbReference type="ARBA" id="ARBA00012980"/>
    </source>
</evidence>
<dbReference type="InterPro" id="IPR027417">
    <property type="entry name" value="P-loop_NTPase"/>
</dbReference>
<feature type="binding site" evidence="12">
    <location>
        <begin position="18"/>
        <end position="25"/>
    </location>
    <ligand>
        <name>ATP</name>
        <dbReference type="ChEBI" id="CHEBI:30616"/>
    </ligand>
</feature>
<evidence type="ECO:0000256" key="6">
    <source>
        <dbReference type="ARBA" id="ARBA00022741"/>
    </source>
</evidence>
<dbReference type="Proteomes" id="UP000229340">
    <property type="component" value="Chromosome"/>
</dbReference>
<keyword evidence="4 12" id="KW-0808">Transferase</keyword>
<dbReference type="InterPro" id="IPR018094">
    <property type="entry name" value="Thymidylate_kinase"/>
</dbReference>
<dbReference type="STRING" id="34062.AXE82_08630"/>
<keyword evidence="8 12" id="KW-0067">ATP-binding</keyword>
<name>A0A2D2LSX7_FAUOS</name>
<evidence type="ECO:0000256" key="3">
    <source>
        <dbReference type="ARBA" id="ARBA00017144"/>
    </source>
</evidence>
<evidence type="ECO:0000256" key="5">
    <source>
        <dbReference type="ARBA" id="ARBA00022727"/>
    </source>
</evidence>
<gene>
    <name evidence="12" type="primary">tmk</name>
    <name evidence="14" type="ORF">NP7_01725</name>
</gene>
<evidence type="ECO:0000256" key="4">
    <source>
        <dbReference type="ARBA" id="ARBA00022679"/>
    </source>
</evidence>
<dbReference type="AlphaFoldDB" id="A0A2D2LSX7"/>
<dbReference type="InterPro" id="IPR018095">
    <property type="entry name" value="Thymidylate_kin_CS"/>
</dbReference>
<organism evidence="14 15">
    <name type="scientific">Faucicola osloensis</name>
    <name type="common">Moraxella osloensis</name>
    <dbReference type="NCBI Taxonomy" id="34062"/>
    <lineage>
        <taxon>Bacteria</taxon>
        <taxon>Pseudomonadati</taxon>
        <taxon>Pseudomonadota</taxon>
        <taxon>Gammaproteobacteria</taxon>
        <taxon>Moraxellales</taxon>
        <taxon>Moraxellaceae</taxon>
        <taxon>Faucicola</taxon>
    </lineage>
</organism>
<sequence>MQTAAKAPISEQFISFEGTEGVGKSTLIANVAAHLTAQGIDFIQTREPGGSPFAEQLRAMLLDPATTMTEDSELLLMFAARADHVAQVILPALAQGKWVLCDRFSDSTIAYQGFGRKQGDRAELSKIELLIHQFVAKMPDMTIWLDLPVTEGMSRAKNRGKLDRFEQNQLAFFERVHQGFAYQAAQQPQRVKRIDAQGTPDEVLAKVLTQLGI</sequence>
<dbReference type="CDD" id="cd01672">
    <property type="entry name" value="TMPK"/>
    <property type="match status" value="1"/>
</dbReference>
<dbReference type="PROSITE" id="PS01331">
    <property type="entry name" value="THYMIDYLATE_KINASE"/>
    <property type="match status" value="1"/>
</dbReference>
<dbReference type="HAMAP" id="MF_00165">
    <property type="entry name" value="Thymidylate_kinase"/>
    <property type="match status" value="1"/>
</dbReference>
<evidence type="ECO:0000256" key="1">
    <source>
        <dbReference type="ARBA" id="ARBA00009776"/>
    </source>
</evidence>
<evidence type="ECO:0000256" key="9">
    <source>
        <dbReference type="ARBA" id="ARBA00029962"/>
    </source>
</evidence>
<evidence type="ECO:0000259" key="13">
    <source>
        <dbReference type="Pfam" id="PF02223"/>
    </source>
</evidence>
<dbReference type="InterPro" id="IPR039430">
    <property type="entry name" value="Thymidylate_kin-like_dom"/>
</dbReference>
<dbReference type="SUPFAM" id="SSF52540">
    <property type="entry name" value="P-loop containing nucleoside triphosphate hydrolases"/>
    <property type="match status" value="1"/>
</dbReference>
<dbReference type="GO" id="GO:0005524">
    <property type="term" value="F:ATP binding"/>
    <property type="evidence" value="ECO:0007669"/>
    <property type="project" value="UniProtKB-UniRule"/>
</dbReference>
<dbReference type="GO" id="GO:0004798">
    <property type="term" value="F:dTMP kinase activity"/>
    <property type="evidence" value="ECO:0007669"/>
    <property type="project" value="UniProtKB-UniRule"/>
</dbReference>
<dbReference type="FunFam" id="3.40.50.300:FF:000225">
    <property type="entry name" value="Thymidylate kinase"/>
    <property type="match status" value="1"/>
</dbReference>
<keyword evidence="5 12" id="KW-0545">Nucleotide biosynthesis</keyword>
<dbReference type="RefSeq" id="WP_100269464.1">
    <property type="nucleotide sequence ID" value="NZ_CALTVS010000031.1"/>
</dbReference>
<evidence type="ECO:0000256" key="7">
    <source>
        <dbReference type="ARBA" id="ARBA00022777"/>
    </source>
</evidence>
<reference evidence="15" key="1">
    <citation type="submission" date="2017-11" db="EMBL/GenBank/DDBJ databases">
        <title>Complete genome sequence of Moraxella osloensis NP7 isolated from human skin.</title>
        <authorList>
            <person name="Lee K."/>
            <person name="Lim J.Y."/>
            <person name="Hwang I."/>
        </authorList>
    </citation>
    <scope>NUCLEOTIDE SEQUENCE [LARGE SCALE GENOMIC DNA]</scope>
    <source>
        <strain evidence="15">NP7</strain>
    </source>
</reference>
<dbReference type="GO" id="GO:0005829">
    <property type="term" value="C:cytosol"/>
    <property type="evidence" value="ECO:0007669"/>
    <property type="project" value="TreeGrafter"/>
</dbReference>
<protein>
    <recommendedName>
        <fullName evidence="3 12">Thymidylate kinase</fullName>
        <ecNumber evidence="2 12">2.7.4.9</ecNumber>
    </recommendedName>
    <alternativeName>
        <fullName evidence="9 12">dTMP kinase</fullName>
    </alternativeName>
</protein>
<dbReference type="PANTHER" id="PTHR10344">
    <property type="entry name" value="THYMIDYLATE KINASE"/>
    <property type="match status" value="1"/>
</dbReference>
<evidence type="ECO:0000256" key="8">
    <source>
        <dbReference type="ARBA" id="ARBA00022840"/>
    </source>
</evidence>
<evidence type="ECO:0000256" key="12">
    <source>
        <dbReference type="HAMAP-Rule" id="MF_00165"/>
    </source>
</evidence>
<dbReference type="PANTHER" id="PTHR10344:SF4">
    <property type="entry name" value="UMP-CMP KINASE 2, MITOCHONDRIAL"/>
    <property type="match status" value="1"/>
</dbReference>
<keyword evidence="7 12" id="KW-0418">Kinase</keyword>
<comment type="function">
    <text evidence="11 12">Phosphorylation of dTMP to form dTDP in both de novo and salvage pathways of dTTP synthesis.</text>
</comment>
<evidence type="ECO:0000256" key="10">
    <source>
        <dbReference type="ARBA" id="ARBA00048743"/>
    </source>
</evidence>
<proteinExistence type="inferred from homology"/>
<keyword evidence="6 12" id="KW-0547">Nucleotide-binding</keyword>
<dbReference type="Pfam" id="PF02223">
    <property type="entry name" value="Thymidylate_kin"/>
    <property type="match status" value="1"/>
</dbReference>
<comment type="similarity">
    <text evidence="1 12">Belongs to the thymidylate kinase family.</text>
</comment>
<feature type="domain" description="Thymidylate kinase-like" evidence="13">
    <location>
        <begin position="16"/>
        <end position="206"/>
    </location>
</feature>
<evidence type="ECO:0000256" key="11">
    <source>
        <dbReference type="ARBA" id="ARBA00057735"/>
    </source>
</evidence>